<organism evidence="1 2">
    <name type="scientific">Dreissena polymorpha</name>
    <name type="common">Zebra mussel</name>
    <name type="synonym">Mytilus polymorpha</name>
    <dbReference type="NCBI Taxonomy" id="45954"/>
    <lineage>
        <taxon>Eukaryota</taxon>
        <taxon>Metazoa</taxon>
        <taxon>Spiralia</taxon>
        <taxon>Lophotrochozoa</taxon>
        <taxon>Mollusca</taxon>
        <taxon>Bivalvia</taxon>
        <taxon>Autobranchia</taxon>
        <taxon>Heteroconchia</taxon>
        <taxon>Euheterodonta</taxon>
        <taxon>Imparidentia</taxon>
        <taxon>Neoheterodontei</taxon>
        <taxon>Myida</taxon>
        <taxon>Dreissenoidea</taxon>
        <taxon>Dreissenidae</taxon>
        <taxon>Dreissena</taxon>
    </lineage>
</organism>
<sequence>MKNCAKDFLNASEISAQEAVYLLQNSVCCSRPSREMCNFPEAIILHSLFRGQRWRCVSEEPDTQVFCKTICTRRHMFVCQYTKMRVVMKMNHKKEIQ</sequence>
<evidence type="ECO:0000313" key="2">
    <source>
        <dbReference type="Proteomes" id="UP000828390"/>
    </source>
</evidence>
<reference evidence="1" key="1">
    <citation type="journal article" date="2019" name="bioRxiv">
        <title>The Genome of the Zebra Mussel, Dreissena polymorpha: A Resource for Invasive Species Research.</title>
        <authorList>
            <person name="McCartney M.A."/>
            <person name="Auch B."/>
            <person name="Kono T."/>
            <person name="Mallez S."/>
            <person name="Zhang Y."/>
            <person name="Obille A."/>
            <person name="Becker A."/>
            <person name="Abrahante J.E."/>
            <person name="Garbe J."/>
            <person name="Badalamenti J.P."/>
            <person name="Herman A."/>
            <person name="Mangelson H."/>
            <person name="Liachko I."/>
            <person name="Sullivan S."/>
            <person name="Sone E.D."/>
            <person name="Koren S."/>
            <person name="Silverstein K.A.T."/>
            <person name="Beckman K.B."/>
            <person name="Gohl D.M."/>
        </authorList>
    </citation>
    <scope>NUCLEOTIDE SEQUENCE</scope>
    <source>
        <strain evidence="1">Duluth1</strain>
        <tissue evidence="1">Whole animal</tissue>
    </source>
</reference>
<dbReference type="Proteomes" id="UP000828390">
    <property type="component" value="Unassembled WGS sequence"/>
</dbReference>
<comment type="caution">
    <text evidence="1">The sequence shown here is derived from an EMBL/GenBank/DDBJ whole genome shotgun (WGS) entry which is preliminary data.</text>
</comment>
<reference evidence="1" key="2">
    <citation type="submission" date="2020-11" db="EMBL/GenBank/DDBJ databases">
        <authorList>
            <person name="McCartney M.A."/>
            <person name="Auch B."/>
            <person name="Kono T."/>
            <person name="Mallez S."/>
            <person name="Becker A."/>
            <person name="Gohl D.M."/>
            <person name="Silverstein K.A.T."/>
            <person name="Koren S."/>
            <person name="Bechman K.B."/>
            <person name="Herman A."/>
            <person name="Abrahante J.E."/>
            <person name="Garbe J."/>
        </authorList>
    </citation>
    <scope>NUCLEOTIDE SEQUENCE</scope>
    <source>
        <strain evidence="1">Duluth1</strain>
        <tissue evidence="1">Whole animal</tissue>
    </source>
</reference>
<proteinExistence type="predicted"/>
<name>A0A9D4R799_DREPO</name>
<protein>
    <submittedName>
        <fullName evidence="1">Uncharacterized protein</fullName>
    </submittedName>
</protein>
<keyword evidence="2" id="KW-1185">Reference proteome</keyword>
<gene>
    <name evidence="1" type="ORF">DPMN_098444</name>
</gene>
<accession>A0A9D4R799</accession>
<dbReference type="AlphaFoldDB" id="A0A9D4R799"/>
<evidence type="ECO:0000313" key="1">
    <source>
        <dbReference type="EMBL" id="KAH3855870.1"/>
    </source>
</evidence>
<dbReference type="EMBL" id="JAIWYP010000003">
    <property type="protein sequence ID" value="KAH3855870.1"/>
    <property type="molecule type" value="Genomic_DNA"/>
</dbReference>